<sequence>MKKDVDVDLLSRILKKYESEPKVTFDELELDEGQKSYVTGYLACMEEREDTGSLEETVREQINQVRSKYCEPILDILETEGDLYHGDLADKLELSPSGLNAIIKKMQEAELPLIQTSQIGKYKIYSLSEETKEYLRQKRMKGDQRLDRKSLNEEKRTSLFLPLQRFVESAGTGWKDMLGELLQGDHAECTEQTLNHFYEFTGQMAELSRHKSMDVERIQKFLGNDVLNYLLEDFLKEEIQCQDYLTAMEESENGRRNRELLKYLVLKEEEK</sequence>
<comment type="caution">
    <text evidence="1">The sequence shown here is derived from an EMBL/GenBank/DDBJ whole genome shotgun (WGS) entry which is preliminary data.</text>
</comment>
<keyword evidence="2" id="KW-1185">Reference proteome</keyword>
<organism evidence="1 2">
    <name type="scientific">Hungatella hathewayi WAL-18680</name>
    <dbReference type="NCBI Taxonomy" id="742737"/>
    <lineage>
        <taxon>Bacteria</taxon>
        <taxon>Bacillati</taxon>
        <taxon>Bacillota</taxon>
        <taxon>Clostridia</taxon>
        <taxon>Lachnospirales</taxon>
        <taxon>Lachnospiraceae</taxon>
        <taxon>Hungatella</taxon>
    </lineage>
</organism>
<gene>
    <name evidence="1" type="ORF">HMPREF9473_01719</name>
</gene>
<evidence type="ECO:0000313" key="1">
    <source>
        <dbReference type="EMBL" id="EHI60330.1"/>
    </source>
</evidence>
<reference evidence="1 2" key="1">
    <citation type="submission" date="2011-08" db="EMBL/GenBank/DDBJ databases">
        <title>The Genome Sequence of Clostridium hathewayi WAL-18680.</title>
        <authorList>
            <consortium name="The Broad Institute Genome Sequencing Platform"/>
            <person name="Earl A."/>
            <person name="Ward D."/>
            <person name="Feldgarden M."/>
            <person name="Gevers D."/>
            <person name="Finegold S.M."/>
            <person name="Summanen P.H."/>
            <person name="Molitoris D.R."/>
            <person name="Song M."/>
            <person name="Daigneault M."/>
            <person name="Allen-Vercoe E."/>
            <person name="Young S.K."/>
            <person name="Zeng Q."/>
            <person name="Gargeya S."/>
            <person name="Fitzgerald M."/>
            <person name="Haas B."/>
            <person name="Abouelleil A."/>
            <person name="Alvarado L."/>
            <person name="Arachchi H.M."/>
            <person name="Berlin A."/>
            <person name="Brown A."/>
            <person name="Chapman S.B."/>
            <person name="Chen Z."/>
            <person name="Dunbar C."/>
            <person name="Freedman E."/>
            <person name="Gearin G."/>
            <person name="Gellesch M."/>
            <person name="Goldberg J."/>
            <person name="Griggs A."/>
            <person name="Gujja S."/>
            <person name="Heiman D."/>
            <person name="Howarth C."/>
            <person name="Larson L."/>
            <person name="Lui A."/>
            <person name="MacDonald P.J.P."/>
            <person name="Montmayeur A."/>
            <person name="Murphy C."/>
            <person name="Neiman D."/>
            <person name="Pearson M."/>
            <person name="Priest M."/>
            <person name="Roberts A."/>
            <person name="Saif S."/>
            <person name="Shea T."/>
            <person name="Shenoy N."/>
            <person name="Sisk P."/>
            <person name="Stolte C."/>
            <person name="Sykes S."/>
            <person name="Wortman J."/>
            <person name="Nusbaum C."/>
            <person name="Birren B."/>
        </authorList>
    </citation>
    <scope>NUCLEOTIDE SEQUENCE [LARGE SCALE GENOMIC DNA]</scope>
    <source>
        <strain evidence="1 2">WAL-18680</strain>
    </source>
</reference>
<dbReference type="InterPro" id="IPR036390">
    <property type="entry name" value="WH_DNA-bd_sf"/>
</dbReference>
<dbReference type="SUPFAM" id="SSF46785">
    <property type="entry name" value="Winged helix' DNA-binding domain"/>
    <property type="match status" value="1"/>
</dbReference>
<dbReference type="InterPro" id="IPR036388">
    <property type="entry name" value="WH-like_DNA-bd_sf"/>
</dbReference>
<name>G5IDZ2_9FIRM</name>
<dbReference type="Proteomes" id="UP000005384">
    <property type="component" value="Unassembled WGS sequence"/>
</dbReference>
<evidence type="ECO:0000313" key="2">
    <source>
        <dbReference type="Proteomes" id="UP000005384"/>
    </source>
</evidence>
<protein>
    <submittedName>
        <fullName evidence="1">Uncharacterized protein</fullName>
    </submittedName>
</protein>
<dbReference type="EMBL" id="ADLN01000027">
    <property type="protein sequence ID" value="EHI60330.1"/>
    <property type="molecule type" value="Genomic_DNA"/>
</dbReference>
<dbReference type="HOGENOM" id="CLU_1025916_0_0_9"/>
<dbReference type="RefSeq" id="WP_006779702.1">
    <property type="nucleotide sequence ID" value="NZ_CP040506.1"/>
</dbReference>
<dbReference type="Pfam" id="PF13412">
    <property type="entry name" value="HTH_24"/>
    <property type="match status" value="1"/>
</dbReference>
<accession>G5IDZ2</accession>
<proteinExistence type="predicted"/>
<dbReference type="Gene3D" id="1.10.10.10">
    <property type="entry name" value="Winged helix-like DNA-binding domain superfamily/Winged helix DNA-binding domain"/>
    <property type="match status" value="1"/>
</dbReference>
<dbReference type="PATRIC" id="fig|742737.3.peg.1745"/>
<dbReference type="AlphaFoldDB" id="G5IDZ2"/>